<sequence length="176" mass="18973">MPNQYNRPITDEDYQRIAELHALGMGRNAIAREIGRAQRTVSVIAAELGLTFDTSMTEDATRARIAQLAALRADTALDLHLDALKLTQSMWEPAKVFNFGGKDNTFASREVEEPPAADKKALMTAAGIALEKSLKLVPPSDDAGAEDARSMLGQLMRGLKAAYEEAGGEEAEGESP</sequence>
<protein>
    <recommendedName>
        <fullName evidence="3">Transposase IS30-like HTH domain-containing protein</fullName>
    </recommendedName>
</protein>
<proteinExistence type="predicted"/>
<comment type="caution">
    <text evidence="1">The sequence shown here is derived from an EMBL/GenBank/DDBJ whole genome shotgun (WGS) entry which is preliminary data.</text>
</comment>
<accession>A0A2N8TER0</accession>
<dbReference type="AlphaFoldDB" id="A0A2N8TER0"/>
<evidence type="ECO:0008006" key="3">
    <source>
        <dbReference type="Google" id="ProtNLM"/>
    </source>
</evidence>
<evidence type="ECO:0000313" key="1">
    <source>
        <dbReference type="EMBL" id="PNG17492.1"/>
    </source>
</evidence>
<dbReference type="RefSeq" id="WP_102913183.1">
    <property type="nucleotide sequence ID" value="NZ_POUC01000446.1"/>
</dbReference>
<evidence type="ECO:0000313" key="2">
    <source>
        <dbReference type="Proteomes" id="UP000235943"/>
    </source>
</evidence>
<reference evidence="1 2" key="1">
    <citation type="submission" date="2018-01" db="EMBL/GenBank/DDBJ databases">
        <title>Draft genome sequence of Streptomyces sp. 13K301.</title>
        <authorList>
            <person name="Sahin N."/>
            <person name="Saygin H."/>
            <person name="Ay H."/>
        </authorList>
    </citation>
    <scope>NUCLEOTIDE SEQUENCE [LARGE SCALE GENOMIC DNA]</scope>
    <source>
        <strain evidence="1 2">13K301</strain>
    </source>
</reference>
<dbReference type="EMBL" id="POUC01000446">
    <property type="protein sequence ID" value="PNG17492.1"/>
    <property type="molecule type" value="Genomic_DNA"/>
</dbReference>
<dbReference type="Proteomes" id="UP000235943">
    <property type="component" value="Unassembled WGS sequence"/>
</dbReference>
<organism evidence="1 2">
    <name type="scientific">Streptomyces cahuitamycinicus</name>
    <dbReference type="NCBI Taxonomy" id="2070367"/>
    <lineage>
        <taxon>Bacteria</taxon>
        <taxon>Bacillati</taxon>
        <taxon>Actinomycetota</taxon>
        <taxon>Actinomycetes</taxon>
        <taxon>Kitasatosporales</taxon>
        <taxon>Streptomycetaceae</taxon>
        <taxon>Streptomyces</taxon>
    </lineage>
</organism>
<dbReference type="OrthoDB" id="4551805at2"/>
<gene>
    <name evidence="1" type="ORF">C1J00_36265</name>
</gene>
<keyword evidence="2" id="KW-1185">Reference proteome</keyword>
<name>A0A2N8TER0_9ACTN</name>